<evidence type="ECO:0000313" key="1">
    <source>
        <dbReference type="EMBL" id="MBH3441736.1"/>
    </source>
</evidence>
<evidence type="ECO:0000313" key="2">
    <source>
        <dbReference type="EMBL" id="SPY99931.1"/>
    </source>
</evidence>
<gene>
    <name evidence="1" type="ORF">I5Q09_23955</name>
    <name evidence="2" type="ORF">NCTC11842_00076</name>
</gene>
<reference evidence="2 3" key="1">
    <citation type="submission" date="2018-06" db="EMBL/GenBank/DDBJ databases">
        <authorList>
            <consortium name="Pathogen Informatics"/>
            <person name="Doyle S."/>
        </authorList>
    </citation>
    <scope>NUCLEOTIDE SEQUENCE [LARGE SCALE GENOMIC DNA]</scope>
    <source>
        <strain evidence="2 3">NCTC11842</strain>
    </source>
</reference>
<dbReference type="SUPFAM" id="SSF47413">
    <property type="entry name" value="lambda repressor-like DNA-binding domains"/>
    <property type="match status" value="1"/>
</dbReference>
<dbReference type="InterPro" id="IPR010982">
    <property type="entry name" value="Lambda_DNA-bd_dom_sf"/>
</dbReference>
<dbReference type="Proteomes" id="UP000250443">
    <property type="component" value="Unassembled WGS sequence"/>
</dbReference>
<protein>
    <recommendedName>
        <fullName evidence="5">XRE family transcriptional regulator</fullName>
    </recommendedName>
</protein>
<organism evidence="2 3">
    <name type="scientific">Pseudomonas luteola</name>
    <dbReference type="NCBI Taxonomy" id="47886"/>
    <lineage>
        <taxon>Bacteria</taxon>
        <taxon>Pseudomonadati</taxon>
        <taxon>Pseudomonadota</taxon>
        <taxon>Gammaproteobacteria</taxon>
        <taxon>Pseudomonadales</taxon>
        <taxon>Pseudomonadaceae</taxon>
        <taxon>Pseudomonas</taxon>
    </lineage>
</organism>
<accession>A0A2X2BYU1</accession>
<dbReference type="EMBL" id="JADTXM010000027">
    <property type="protein sequence ID" value="MBH3441736.1"/>
    <property type="molecule type" value="Genomic_DNA"/>
</dbReference>
<proteinExistence type="predicted"/>
<dbReference type="EMBL" id="UAUF01000002">
    <property type="protein sequence ID" value="SPY99931.1"/>
    <property type="molecule type" value="Genomic_DNA"/>
</dbReference>
<evidence type="ECO:0000313" key="3">
    <source>
        <dbReference type="Proteomes" id="UP000250443"/>
    </source>
</evidence>
<sequence>MQTAQMTPLEVKSFIKQKGWTGRALAARWGKSETWVSKIINNPERDLAWDDAIRGLPKMLVPRSPSRNQSAWKGMK</sequence>
<dbReference type="RefSeq" id="WP_112297431.1">
    <property type="nucleotide sequence ID" value="NZ_JAAMQY010000010.1"/>
</dbReference>
<dbReference type="AlphaFoldDB" id="A0A2X2BYU1"/>
<dbReference type="Proteomes" id="UP000638986">
    <property type="component" value="Unassembled WGS sequence"/>
</dbReference>
<evidence type="ECO:0008006" key="5">
    <source>
        <dbReference type="Google" id="ProtNLM"/>
    </source>
</evidence>
<name>A0A2X2BYU1_PSELU</name>
<dbReference type="GO" id="GO:0003677">
    <property type="term" value="F:DNA binding"/>
    <property type="evidence" value="ECO:0007669"/>
    <property type="project" value="InterPro"/>
</dbReference>
<reference evidence="1 4" key="2">
    <citation type="submission" date="2020-11" db="EMBL/GenBank/DDBJ databases">
        <title>Enhanced detection system for hospital associated transmission using whole genome sequencing surveillance.</title>
        <authorList>
            <person name="Harrison L.H."/>
            <person name="Van Tyne D."/>
            <person name="Marsh J.W."/>
            <person name="Griffith M.P."/>
            <person name="Snyder D.J."/>
            <person name="Cooper V.S."/>
            <person name="Mustapha M."/>
        </authorList>
    </citation>
    <scope>NUCLEOTIDE SEQUENCE [LARGE SCALE GENOMIC DNA]</scope>
    <source>
        <strain evidence="1 4">PSB00013</strain>
    </source>
</reference>
<evidence type="ECO:0000313" key="4">
    <source>
        <dbReference type="Proteomes" id="UP000638986"/>
    </source>
</evidence>